<dbReference type="InParanoid" id="F2LU26"/>
<dbReference type="InterPro" id="IPR024654">
    <property type="entry name" value="Calcineurin-like_PHP_lpxH"/>
</dbReference>
<evidence type="ECO:0000256" key="2">
    <source>
        <dbReference type="RuleBase" id="RU362039"/>
    </source>
</evidence>
<dbReference type="CDD" id="cd00841">
    <property type="entry name" value="MPP_YfcE"/>
    <property type="match status" value="1"/>
</dbReference>
<dbReference type="EMBL" id="CP002606">
    <property type="protein sequence ID" value="AEA33425.1"/>
    <property type="molecule type" value="Genomic_DNA"/>
</dbReference>
<protein>
    <recommendedName>
        <fullName evidence="2">Phosphoesterase</fullName>
        <ecNumber evidence="2">3.1.4.-</ecNumber>
    </recommendedName>
</protein>
<dbReference type="EC" id="3.1.4.-" evidence="2"/>
<evidence type="ECO:0000313" key="4">
    <source>
        <dbReference type="EMBL" id="AEA33425.1"/>
    </source>
</evidence>
<dbReference type="Proteomes" id="UP000008139">
    <property type="component" value="Chromosome"/>
</dbReference>
<dbReference type="HOGENOM" id="CLU_063749_4_0_7"/>
<dbReference type="eggNOG" id="COG0622">
    <property type="taxonomic scope" value="Bacteria"/>
</dbReference>
<reference evidence="4 5" key="1">
    <citation type="journal article" date="2011" name="Stand. Genomic Sci.">
        <title>Complete genome sequence of the thermophilic sulfur-reducer Hippea maritima type strain (MH(2)).</title>
        <authorList>
            <person name="Huntemann M."/>
            <person name="Lu M."/>
            <person name="Nolan M."/>
            <person name="Lapidus A."/>
            <person name="Lucas S."/>
            <person name="Hammon N."/>
            <person name="Deshpande S."/>
            <person name="Cheng J.F."/>
            <person name="Tapia R."/>
            <person name="Han C."/>
            <person name="Goodwin L."/>
            <person name="Pitluck S."/>
            <person name="Liolios K."/>
            <person name="Pagani I."/>
            <person name="Ivanova N."/>
            <person name="Ovchinikova G."/>
            <person name="Pati A."/>
            <person name="Chen A."/>
            <person name="Palaniappan K."/>
            <person name="Land M."/>
            <person name="Hauser L."/>
            <person name="Jeffries C.D."/>
            <person name="Detter J.C."/>
            <person name="Brambilla E.M."/>
            <person name="Rohde M."/>
            <person name="Spring S."/>
            <person name="Goker M."/>
            <person name="Woyke T."/>
            <person name="Bristow J."/>
            <person name="Eisen J.A."/>
            <person name="Markowitz V."/>
            <person name="Hugenholtz P."/>
            <person name="Kyrpides N.C."/>
            <person name="Klenk H.P."/>
            <person name="Mavromatis K."/>
        </authorList>
    </citation>
    <scope>NUCLEOTIDE SEQUENCE [LARGE SCALE GENOMIC DNA]</scope>
    <source>
        <strain evidence="5">ATCC 700847 / DSM 10411 / MH2</strain>
    </source>
</reference>
<comment type="cofactor">
    <cofactor evidence="2">
        <name>a divalent metal cation</name>
        <dbReference type="ChEBI" id="CHEBI:60240"/>
    </cofactor>
</comment>
<dbReference type="OrthoDB" id="9785951at2"/>
<dbReference type="RefSeq" id="WP_013681466.1">
    <property type="nucleotide sequence ID" value="NC_015318.1"/>
</dbReference>
<dbReference type="InterPro" id="IPR029052">
    <property type="entry name" value="Metallo-depent_PP-like"/>
</dbReference>
<dbReference type="InterPro" id="IPR041802">
    <property type="entry name" value="MPP_YfcE"/>
</dbReference>
<dbReference type="PANTHER" id="PTHR43165">
    <property type="entry name" value="METALLOPHOSPHOESTERASE"/>
    <property type="match status" value="1"/>
</dbReference>
<dbReference type="InterPro" id="IPR000979">
    <property type="entry name" value="Phosphodiesterase_MJ0936/Vps29"/>
</dbReference>
<dbReference type="Pfam" id="PF12850">
    <property type="entry name" value="Metallophos_2"/>
    <property type="match status" value="1"/>
</dbReference>
<dbReference type="InterPro" id="IPR053193">
    <property type="entry name" value="MetalloPDE_YfcE-like"/>
</dbReference>
<evidence type="ECO:0000259" key="3">
    <source>
        <dbReference type="Pfam" id="PF12850"/>
    </source>
</evidence>
<comment type="similarity">
    <text evidence="1 2">Belongs to the metallophosphoesterase superfamily. YfcE family.</text>
</comment>
<keyword evidence="5" id="KW-1185">Reference proteome</keyword>
<dbReference type="Gene3D" id="3.60.21.10">
    <property type="match status" value="1"/>
</dbReference>
<proteinExistence type="inferred from homology"/>
<dbReference type="KEGG" id="hmr:Hipma_0453"/>
<reference evidence="5" key="2">
    <citation type="submission" date="2011-03" db="EMBL/GenBank/DDBJ databases">
        <title>The complete genome of Hippea maritima DSM 10411.</title>
        <authorList>
            <consortium name="US DOE Joint Genome Institute (JGI-PGF)"/>
            <person name="Lucas S."/>
            <person name="Copeland A."/>
            <person name="Lapidus A."/>
            <person name="Bruce D."/>
            <person name="Goodwin L."/>
            <person name="Pitluck S."/>
            <person name="Peters L."/>
            <person name="Kyrpides N."/>
            <person name="Mavromatis K."/>
            <person name="Pagani I."/>
            <person name="Ivanova N."/>
            <person name="Mikhailova N."/>
            <person name="Lu M."/>
            <person name="Detter J.C."/>
            <person name="Tapia R."/>
            <person name="Han C."/>
            <person name="Land M."/>
            <person name="Hauser L."/>
            <person name="Markowitz V."/>
            <person name="Cheng J.-F."/>
            <person name="Hugenholtz P."/>
            <person name="Woyke T."/>
            <person name="Wu D."/>
            <person name="Spring S."/>
            <person name="Schroeder M."/>
            <person name="Brambilla E."/>
            <person name="Klenk H.-P."/>
            <person name="Eisen J.A."/>
        </authorList>
    </citation>
    <scope>NUCLEOTIDE SEQUENCE [LARGE SCALE GENOMIC DNA]</scope>
    <source>
        <strain evidence="5">ATCC 700847 / DSM 10411 / MH2</strain>
    </source>
</reference>
<keyword evidence="2" id="KW-0479">Metal-binding</keyword>
<feature type="domain" description="Calcineurin-like phosphoesterase" evidence="3">
    <location>
        <begin position="1"/>
        <end position="149"/>
    </location>
</feature>
<organism evidence="4 5">
    <name type="scientific">Hippea maritima (strain ATCC 700847 / DSM 10411 / MH2)</name>
    <dbReference type="NCBI Taxonomy" id="760142"/>
    <lineage>
        <taxon>Bacteria</taxon>
        <taxon>Pseudomonadati</taxon>
        <taxon>Campylobacterota</taxon>
        <taxon>Desulfurellia</taxon>
        <taxon>Desulfurellales</taxon>
        <taxon>Hippeaceae</taxon>
        <taxon>Hippea</taxon>
    </lineage>
</organism>
<accession>F2LU26</accession>
<dbReference type="AlphaFoldDB" id="F2LU26"/>
<dbReference type="NCBIfam" id="TIGR00040">
    <property type="entry name" value="yfcE"/>
    <property type="match status" value="1"/>
</dbReference>
<gene>
    <name evidence="4" type="ordered locus">Hipma_0453</name>
</gene>
<evidence type="ECO:0000256" key="1">
    <source>
        <dbReference type="ARBA" id="ARBA00008950"/>
    </source>
</evidence>
<sequence>MKIGIISDSHDNIEAIDRAVELLNKEYVQLTIHLGDIVSPFCFDYFRRLKSDFIGIFGNNDGEVLFLQQKSEGKLFKPPYEIEIEGKDFILMHEPFGINKLANEYDYVLYGHLHRIDIRQTQKGMIINPGELCGCLTKRRTMAILDTAKNTVKLMDV</sequence>
<evidence type="ECO:0000313" key="5">
    <source>
        <dbReference type="Proteomes" id="UP000008139"/>
    </source>
</evidence>
<dbReference type="SUPFAM" id="SSF56300">
    <property type="entry name" value="Metallo-dependent phosphatases"/>
    <property type="match status" value="1"/>
</dbReference>
<dbReference type="PANTHER" id="PTHR43165:SF1">
    <property type="entry name" value="PHOSPHODIESTERASE MJ0936"/>
    <property type="match status" value="1"/>
</dbReference>
<dbReference type="GO" id="GO:0046872">
    <property type="term" value="F:metal ion binding"/>
    <property type="evidence" value="ECO:0007669"/>
    <property type="project" value="UniProtKB-KW"/>
</dbReference>
<dbReference type="STRING" id="760142.Hipma_0453"/>
<dbReference type="GO" id="GO:0016787">
    <property type="term" value="F:hydrolase activity"/>
    <property type="evidence" value="ECO:0007669"/>
    <property type="project" value="UniProtKB-UniRule"/>
</dbReference>
<name>F2LU26_HIPMA</name>